<sequence length="189" mass="22456">MFDTYLEKISHKWIILNDLNLKHNKSFQIDSVLIGGQSIYPIDVKNFEHDYYMENGQWYHPNYPNDGKDLLLQLQRSKSLFQQLLTNLGYSNFTFISRLVFVNPTFTLYEAPRDLPAILPTQMNGFIENLGKQAVHVDFSHRKLADKLISMHRTKSEYSIIPAYDFESLEKGIFREKCRREWNWKEENL</sequence>
<feature type="domain" description="NERD" evidence="1">
    <location>
        <begin position="1"/>
        <end position="100"/>
    </location>
</feature>
<accession>A0ABT9ZWR0</accession>
<organism evidence="2 3">
    <name type="scientific">Evansella vedderi</name>
    <dbReference type="NCBI Taxonomy" id="38282"/>
    <lineage>
        <taxon>Bacteria</taxon>
        <taxon>Bacillati</taxon>
        <taxon>Bacillota</taxon>
        <taxon>Bacilli</taxon>
        <taxon>Bacillales</taxon>
        <taxon>Bacillaceae</taxon>
        <taxon>Evansella</taxon>
    </lineage>
</organism>
<dbReference type="InterPro" id="IPR011528">
    <property type="entry name" value="NERD"/>
</dbReference>
<dbReference type="Pfam" id="PF08378">
    <property type="entry name" value="NERD"/>
    <property type="match status" value="1"/>
</dbReference>
<reference evidence="2 3" key="1">
    <citation type="submission" date="2023-07" db="EMBL/GenBank/DDBJ databases">
        <title>Genomic Encyclopedia of Type Strains, Phase IV (KMG-IV): sequencing the most valuable type-strain genomes for metagenomic binning, comparative biology and taxonomic classification.</title>
        <authorList>
            <person name="Goeker M."/>
        </authorList>
    </citation>
    <scope>NUCLEOTIDE SEQUENCE [LARGE SCALE GENOMIC DNA]</scope>
    <source>
        <strain evidence="2 3">DSM 9768</strain>
    </source>
</reference>
<comment type="caution">
    <text evidence="2">The sequence shown here is derived from an EMBL/GenBank/DDBJ whole genome shotgun (WGS) entry which is preliminary data.</text>
</comment>
<proteinExistence type="predicted"/>
<dbReference type="EMBL" id="JAUSUG010000010">
    <property type="protein sequence ID" value="MDQ0255395.1"/>
    <property type="molecule type" value="Genomic_DNA"/>
</dbReference>
<evidence type="ECO:0000313" key="2">
    <source>
        <dbReference type="EMBL" id="MDQ0255395.1"/>
    </source>
</evidence>
<dbReference type="RefSeq" id="WP_307326322.1">
    <property type="nucleotide sequence ID" value="NZ_JAUSUG010000010.1"/>
</dbReference>
<evidence type="ECO:0000313" key="3">
    <source>
        <dbReference type="Proteomes" id="UP001230005"/>
    </source>
</evidence>
<evidence type="ECO:0000259" key="1">
    <source>
        <dbReference type="PROSITE" id="PS50965"/>
    </source>
</evidence>
<gene>
    <name evidence="2" type="ORF">J2S74_002777</name>
</gene>
<name>A0ABT9ZWR0_9BACI</name>
<keyword evidence="3" id="KW-1185">Reference proteome</keyword>
<protein>
    <recommendedName>
        <fullName evidence="1">NERD domain-containing protein</fullName>
    </recommendedName>
</protein>
<dbReference type="PROSITE" id="PS50965">
    <property type="entry name" value="NERD"/>
    <property type="match status" value="1"/>
</dbReference>
<dbReference type="Proteomes" id="UP001230005">
    <property type="component" value="Unassembled WGS sequence"/>
</dbReference>